<feature type="region of interest" description="Disordered" evidence="3">
    <location>
        <begin position="1"/>
        <end position="60"/>
    </location>
</feature>
<dbReference type="eggNOG" id="COG0366">
    <property type="taxonomic scope" value="Bacteria"/>
</dbReference>
<protein>
    <submittedName>
        <fullName evidence="5">Alpha-glucosidase</fullName>
    </submittedName>
</protein>
<dbReference type="InterPro" id="IPR006047">
    <property type="entry name" value="GH13_cat_dom"/>
</dbReference>
<dbReference type="Gene3D" id="3.90.400.10">
    <property type="entry name" value="Oligo-1,6-glucosidase, Domain 2"/>
    <property type="match status" value="1"/>
</dbReference>
<dbReference type="PANTHER" id="PTHR10357">
    <property type="entry name" value="ALPHA-AMYLASE FAMILY MEMBER"/>
    <property type="match status" value="1"/>
</dbReference>
<proteinExistence type="inferred from homology"/>
<dbReference type="AlphaFoldDB" id="M0QNQ8"/>
<accession>M0QNQ8</accession>
<dbReference type="GO" id="GO:0004556">
    <property type="term" value="F:alpha-amylase activity"/>
    <property type="evidence" value="ECO:0007669"/>
    <property type="project" value="TreeGrafter"/>
</dbReference>
<dbReference type="SMART" id="SM00642">
    <property type="entry name" value="Aamy"/>
    <property type="match status" value="1"/>
</dbReference>
<gene>
    <name evidence="5" type="primary">aglA</name>
    <name evidence="5" type="ORF">GS4_20_01320</name>
</gene>
<dbReference type="STRING" id="1223545.GS4_20_01320"/>
<dbReference type="FunFam" id="3.90.400.10:FF:000001">
    <property type="entry name" value="Maltase A3, isoform A"/>
    <property type="match status" value="1"/>
</dbReference>
<feature type="domain" description="Glycosyl hydrolase family 13 catalytic" evidence="4">
    <location>
        <begin position="72"/>
        <end position="474"/>
    </location>
</feature>
<name>M0QNQ8_9ACTN</name>
<evidence type="ECO:0000313" key="6">
    <source>
        <dbReference type="Proteomes" id="UP000011666"/>
    </source>
</evidence>
<dbReference type="CDD" id="cd11332">
    <property type="entry name" value="AmyAc_OligoGlu_TS"/>
    <property type="match status" value="1"/>
</dbReference>
<feature type="compositionally biased region" description="Low complexity" evidence="3">
    <location>
        <begin position="12"/>
        <end position="30"/>
    </location>
</feature>
<evidence type="ECO:0000313" key="5">
    <source>
        <dbReference type="EMBL" id="GAC69067.1"/>
    </source>
</evidence>
<sequence>MATEASGGEPGATEPVEPAAADPTAAAVSADEADTGAEVEAASVSADIPAPADAGQLDPDDDEWWRSAIFYQIYPRSFSDLDGDGVGELAGVIDKLGYLELLGVDALWLSPIMRSPMADHGYDVSDPRDIDPLFGDLATFDTLIAEAHEREIRVTMDLVPNHTSDQHAWFQAALAAEPGSRERARYIFRDGRGADGAEPPNNWTSIFGGPAWTRVTEADGQPGQWYLHIFAAEQPDLDWENPEVFDDLARTLRFWLDRGVDGFRIDVAHGMAKPEGLPDMNLEGVGLLVNRDDDPRFNNPAVHEIHRRIRKVLDEYPGAANVGEIWVEDNTRFAEYVRADELHLGFNFRLAKAAFEPEAIRAAIENSLDAVISVHGTPTWTLSNHDVEREVTRYSGAVSSVEPTFSGIADDDSLEIGILRARAMLLVELALPGAVFLYNGAELGLPNVDLPDEALQDPVWERSGHTERGRDGCRVPIPWEGFEPPFGFSTNPDTWLPIPPSWTRFTVEAQLEDIDSTLSLYRQAIEFRYERDEFAGDTVEWYGAPDGCLAFRRSEGHLICALNTSDVSVALPPGEVLLTSYPLIDGQLAPNSAAWLV</sequence>
<dbReference type="InterPro" id="IPR017853">
    <property type="entry name" value="GH"/>
</dbReference>
<evidence type="ECO:0000259" key="4">
    <source>
        <dbReference type="SMART" id="SM00642"/>
    </source>
</evidence>
<keyword evidence="6" id="KW-1185">Reference proteome</keyword>
<dbReference type="SUPFAM" id="SSF51445">
    <property type="entry name" value="(Trans)glycosidases"/>
    <property type="match status" value="1"/>
</dbReference>
<dbReference type="Gene3D" id="3.20.20.80">
    <property type="entry name" value="Glycosidases"/>
    <property type="match status" value="2"/>
</dbReference>
<dbReference type="EMBL" id="BANX01000020">
    <property type="protein sequence ID" value="GAC69067.1"/>
    <property type="molecule type" value="Genomic_DNA"/>
</dbReference>
<comment type="similarity">
    <text evidence="1">Belongs to the glycosyl hydrolase 13 family.</text>
</comment>
<dbReference type="Pfam" id="PF00128">
    <property type="entry name" value="Alpha-amylase"/>
    <property type="match status" value="1"/>
</dbReference>
<dbReference type="GO" id="GO:0016853">
    <property type="term" value="F:isomerase activity"/>
    <property type="evidence" value="ECO:0007669"/>
    <property type="project" value="UniProtKB-KW"/>
</dbReference>
<reference evidence="5 6" key="1">
    <citation type="submission" date="2013-01" db="EMBL/GenBank/DDBJ databases">
        <title>Whole genome shotgun sequence of Gordonia soli NBRC 108243.</title>
        <authorList>
            <person name="Isaki-Nakamura S."/>
            <person name="Hosoyama A."/>
            <person name="Tsuchikane K."/>
            <person name="Ando Y."/>
            <person name="Baba S."/>
            <person name="Ohji S."/>
            <person name="Hamada M."/>
            <person name="Tamura T."/>
            <person name="Yamazoe A."/>
            <person name="Yamazaki S."/>
            <person name="Fujita N."/>
        </authorList>
    </citation>
    <scope>NUCLEOTIDE SEQUENCE [LARGE SCALE GENOMIC DNA]</scope>
    <source>
        <strain evidence="5 6">NBRC 108243</strain>
    </source>
</reference>
<comment type="caution">
    <text evidence="5">The sequence shown here is derived from an EMBL/GenBank/DDBJ whole genome shotgun (WGS) entry which is preliminary data.</text>
</comment>
<dbReference type="InterPro" id="IPR045857">
    <property type="entry name" value="O16G_dom_2"/>
</dbReference>
<dbReference type="PANTHER" id="PTHR10357:SF179">
    <property type="entry name" value="NEUTRAL AND BASIC AMINO ACID TRANSPORT PROTEIN RBAT"/>
    <property type="match status" value="1"/>
</dbReference>
<evidence type="ECO:0000256" key="2">
    <source>
        <dbReference type="ARBA" id="ARBA00023180"/>
    </source>
</evidence>
<organism evidence="5 6">
    <name type="scientific">Gordonia soli NBRC 108243</name>
    <dbReference type="NCBI Taxonomy" id="1223545"/>
    <lineage>
        <taxon>Bacteria</taxon>
        <taxon>Bacillati</taxon>
        <taxon>Actinomycetota</taxon>
        <taxon>Actinomycetes</taxon>
        <taxon>Mycobacteriales</taxon>
        <taxon>Gordoniaceae</taxon>
        <taxon>Gordonia</taxon>
    </lineage>
</organism>
<dbReference type="GO" id="GO:0009313">
    <property type="term" value="P:oligosaccharide catabolic process"/>
    <property type="evidence" value="ECO:0007669"/>
    <property type="project" value="TreeGrafter"/>
</dbReference>
<evidence type="ECO:0000256" key="1">
    <source>
        <dbReference type="ARBA" id="ARBA00008061"/>
    </source>
</evidence>
<keyword evidence="2" id="KW-0325">Glycoprotein</keyword>
<evidence type="ECO:0000256" key="3">
    <source>
        <dbReference type="SAM" id="MobiDB-lite"/>
    </source>
</evidence>
<dbReference type="Proteomes" id="UP000011666">
    <property type="component" value="Unassembled WGS sequence"/>
</dbReference>